<feature type="compositionally biased region" description="Polar residues" evidence="1">
    <location>
        <begin position="263"/>
        <end position="297"/>
    </location>
</feature>
<feature type="compositionally biased region" description="Low complexity" evidence="1">
    <location>
        <begin position="398"/>
        <end position="408"/>
    </location>
</feature>
<gene>
    <name evidence="3" type="ORF">EQG68_07425</name>
</gene>
<evidence type="ECO:0000313" key="3">
    <source>
        <dbReference type="EMBL" id="RXR32651.1"/>
    </source>
</evidence>
<evidence type="ECO:0000256" key="1">
    <source>
        <dbReference type="SAM" id="MobiDB-lite"/>
    </source>
</evidence>
<dbReference type="EMBL" id="SBKQ01000006">
    <property type="protein sequence ID" value="RXR32651.1"/>
    <property type="molecule type" value="Genomic_DNA"/>
</dbReference>
<reference evidence="4" key="1">
    <citation type="submission" date="2019-01" db="EMBL/GenBank/DDBJ databases">
        <title>Cytophagaceae bacterium strain CAR-16.</title>
        <authorList>
            <person name="Chen W.-M."/>
        </authorList>
    </citation>
    <scope>NUCLEOTIDE SEQUENCE [LARGE SCALE GENOMIC DNA]</scope>
    <source>
        <strain evidence="4">ICH-30</strain>
    </source>
</reference>
<comment type="caution">
    <text evidence="3">The sequence shown here is derived from an EMBL/GenBank/DDBJ whole genome shotgun (WGS) entry which is preliminary data.</text>
</comment>
<feature type="compositionally biased region" description="Polar residues" evidence="1">
    <location>
        <begin position="245"/>
        <end position="255"/>
    </location>
</feature>
<keyword evidence="2" id="KW-0732">Signal</keyword>
<evidence type="ECO:0000313" key="4">
    <source>
        <dbReference type="Proteomes" id="UP000289734"/>
    </source>
</evidence>
<name>A0A4Q1KRH0_9FLAO</name>
<dbReference type="Proteomes" id="UP000289734">
    <property type="component" value="Unassembled WGS sequence"/>
</dbReference>
<proteinExistence type="predicted"/>
<feature type="region of interest" description="Disordered" evidence="1">
    <location>
        <begin position="245"/>
        <end position="428"/>
    </location>
</feature>
<feature type="signal peptide" evidence="2">
    <location>
        <begin position="1"/>
        <end position="20"/>
    </location>
</feature>
<dbReference type="OrthoDB" id="939585at2"/>
<evidence type="ECO:0008006" key="5">
    <source>
        <dbReference type="Google" id="ProtNLM"/>
    </source>
</evidence>
<feature type="chain" id="PRO_5021004172" description="DUF3300 domain-containing protein" evidence="2">
    <location>
        <begin position="21"/>
        <end position="428"/>
    </location>
</feature>
<feature type="compositionally biased region" description="Polar residues" evidence="1">
    <location>
        <begin position="336"/>
        <end position="368"/>
    </location>
</feature>
<keyword evidence="4" id="KW-1185">Reference proteome</keyword>
<evidence type="ECO:0000256" key="2">
    <source>
        <dbReference type="SAM" id="SignalP"/>
    </source>
</evidence>
<accession>A0A4Q1KRH0</accession>
<protein>
    <recommendedName>
        <fullName evidence="5">DUF3300 domain-containing protein</fullName>
    </recommendedName>
</protein>
<feature type="compositionally biased region" description="Low complexity" evidence="1">
    <location>
        <begin position="316"/>
        <end position="335"/>
    </location>
</feature>
<sequence length="428" mass="48997">MKTTLFTLCFLFVGMTSSIAQDRTTVRANSIDISDNLDLRAVAHIFGEAADLEDFERRLNDPSNPISNLDLNNDNQVDYLRVIEVVENGTHLIIVQSVLGRDVFQDVATVEVERDRNNNVQVQVVGDVFMYGTNYIYEPIYIHRPILFNSFWVNTYRPYCSPWFWGYYPTYYYAWNPWPIFRYRNHVNVFVNVNNTCHYVNYRRSSRAIAMHQTRRANSYEVQYPTRSFSTRNRGINNRHELTQTRATRSQNFTADASDRNIRNNQFSETSYTGTRNNGVRSYTSQSTPRTRANSSTRSEDMAINTPRISDRTPKSNTRSSGFSSNSSLTNENSNPRVRNNSSTESAVFSNPRNTPRTNSNSFENSASVPKVRSTPRVNSNSMSIPRSSAPKVESTPRSSSQMSAPRKSSSRSERSSSRESSSSFRRG</sequence>
<feature type="compositionally biased region" description="Polar residues" evidence="1">
    <location>
        <begin position="376"/>
        <end position="387"/>
    </location>
</feature>
<dbReference type="AlphaFoldDB" id="A0A4Q1KRH0"/>
<organism evidence="3 4">
    <name type="scientific">Flavobacterium piscinae</name>
    <dbReference type="NCBI Taxonomy" id="2506424"/>
    <lineage>
        <taxon>Bacteria</taxon>
        <taxon>Pseudomonadati</taxon>
        <taxon>Bacteroidota</taxon>
        <taxon>Flavobacteriia</taxon>
        <taxon>Flavobacteriales</taxon>
        <taxon>Flavobacteriaceae</taxon>
        <taxon>Flavobacterium</taxon>
    </lineage>
</organism>
<feature type="compositionally biased region" description="Low complexity" evidence="1">
    <location>
        <begin position="419"/>
        <end position="428"/>
    </location>
</feature>
<dbReference type="RefSeq" id="WP_129464178.1">
    <property type="nucleotide sequence ID" value="NZ_SBKQ01000006.1"/>
</dbReference>